<dbReference type="InterPro" id="IPR029044">
    <property type="entry name" value="Nucleotide-diphossugar_trans"/>
</dbReference>
<dbReference type="Pfam" id="PF00535">
    <property type="entry name" value="Glycos_transf_2"/>
    <property type="match status" value="1"/>
</dbReference>
<organism evidence="2">
    <name type="scientific">Escherichia coli</name>
    <dbReference type="NCBI Taxonomy" id="562"/>
    <lineage>
        <taxon>Bacteria</taxon>
        <taxon>Pseudomonadati</taxon>
        <taxon>Pseudomonadota</taxon>
        <taxon>Gammaproteobacteria</taxon>
        <taxon>Enterobacterales</taxon>
        <taxon>Enterobacteriaceae</taxon>
        <taxon>Escherichia</taxon>
    </lineage>
</organism>
<dbReference type="EMBL" id="AB812045">
    <property type="protein sequence ID" value="BAQ01457.1"/>
    <property type="molecule type" value="Genomic_DNA"/>
</dbReference>
<dbReference type="GO" id="GO:0016758">
    <property type="term" value="F:hexosyltransferase activity"/>
    <property type="evidence" value="ECO:0007669"/>
    <property type="project" value="UniProtKB-ARBA"/>
</dbReference>
<sequence>MFNKSKKLAILLSSYNGEQFIEQQLQSLIDMKADFIFDIHIRDDGSSDKTCETIKKFSQKHANIHLYEENNVGVIASFLWLVEKVSGYDYYAFCDQDDFWQPLKALAAIDKFEKHEEITPLVYCSAYDYVDQNLNFIGRFTSKSNFSPSNLLIENCAPGCTMLFNSALREKYLSISAANISNRVVMHDWLFLLLGLHFGMVIYDRNSYLLYRQHANNVIGKKSGLLPIFRSKYKQFIKECKRPQHLLYLQNELFSDITSGQVNSLTHKLSCSFVSAQRNFYSRAKFAFSGKIKRIRKVDDLIFKILFVFGYYK</sequence>
<reference evidence="2" key="2">
    <citation type="journal article" date="2016" name="PLoS ONE">
        <title>Comparison of O-Antigen Gene Clusters of All O-Serogroups of Escherichia coli and Proposal for Adopting a New Nomenclature for O-Typing.</title>
        <authorList>
            <person name="DebRoy C."/>
            <person name="Fratamico P.M."/>
            <person name="Yan X."/>
            <person name="Baranzoni G."/>
            <person name="Liu Y."/>
            <person name="Needleman D.S."/>
            <person name="Tebbs R."/>
            <person name="O'Connell C.D."/>
            <person name="Allred A."/>
            <person name="Swimley M."/>
            <person name="Mwangi M."/>
            <person name="Kapur V."/>
            <person name="Raygoza Garay J.A."/>
            <person name="Roberts E.L."/>
            <person name="Katani R."/>
        </authorList>
    </citation>
    <scope>NUCLEOTIDE SEQUENCE</scope>
    <source>
        <strain evidence="2">H 509a</strain>
    </source>
</reference>
<evidence type="ECO:0000313" key="3">
    <source>
        <dbReference type="EMBL" id="BAQ01457.1"/>
    </source>
</evidence>
<dbReference type="PATRIC" id="fig|562.7070.peg.5096"/>
<dbReference type="RefSeq" id="WP_001471755.1">
    <property type="nucleotide sequence ID" value="NZ_AP027652.1"/>
</dbReference>
<name>A0A0B0Z3I8_ECOLX</name>
<dbReference type="PANTHER" id="PTHR22916">
    <property type="entry name" value="GLYCOSYLTRANSFERASE"/>
    <property type="match status" value="1"/>
</dbReference>
<reference evidence="3" key="1">
    <citation type="journal article" date="2014" name="DNA Res.">
        <title>A complete view of the genetic diversity of the Escherichia coli O-antigen biosynthesis gene cluster.</title>
        <authorList>
            <person name="Iguchi A."/>
            <person name="Iyoda S."/>
            <person name="Kikuchi T."/>
            <person name="Ogura Y."/>
            <person name="Katsura K."/>
            <person name="Ohnishi M."/>
            <person name="Hayashi T."/>
            <person name="Thomson N.R."/>
        </authorList>
    </citation>
    <scope>NUCLEOTIDE SEQUENCE</scope>
    <source>
        <strain evidence="3">H509a</strain>
    </source>
</reference>
<accession>A0A0B0Z3I8</accession>
<evidence type="ECO:0000259" key="1">
    <source>
        <dbReference type="Pfam" id="PF00535"/>
    </source>
</evidence>
<feature type="domain" description="Glycosyltransferase 2-like" evidence="1">
    <location>
        <begin position="10"/>
        <end position="169"/>
    </location>
</feature>
<dbReference type="Gene3D" id="3.90.550.10">
    <property type="entry name" value="Spore Coat Polysaccharide Biosynthesis Protein SpsA, Chain A"/>
    <property type="match status" value="1"/>
</dbReference>
<dbReference type="AlphaFoldDB" id="A0A0B0Z3I8"/>
<dbReference type="SUPFAM" id="SSF53448">
    <property type="entry name" value="Nucleotide-diphospho-sugar transferases"/>
    <property type="match status" value="1"/>
</dbReference>
<protein>
    <submittedName>
        <fullName evidence="2">Glycosyl transferase family 2</fullName>
    </submittedName>
    <submittedName>
        <fullName evidence="3">Putative glycosyltransferase</fullName>
    </submittedName>
</protein>
<dbReference type="PANTHER" id="PTHR22916:SF3">
    <property type="entry name" value="UDP-GLCNAC:BETAGAL BETA-1,3-N-ACETYLGLUCOSAMINYLTRANSFERASE-LIKE PROTEIN 1"/>
    <property type="match status" value="1"/>
</dbReference>
<keyword evidence="2" id="KW-0808">Transferase</keyword>
<proteinExistence type="predicted"/>
<dbReference type="InterPro" id="IPR001173">
    <property type="entry name" value="Glyco_trans_2-like"/>
</dbReference>
<dbReference type="EMBL" id="KJ778805">
    <property type="protein sequence ID" value="AIG62815.1"/>
    <property type="molecule type" value="Genomic_DNA"/>
</dbReference>
<evidence type="ECO:0000313" key="2">
    <source>
        <dbReference type="EMBL" id="AIG62815.1"/>
    </source>
</evidence>